<dbReference type="Proteomes" id="UP000295345">
    <property type="component" value="Unassembled WGS sequence"/>
</dbReference>
<dbReference type="EMBL" id="SMKI01000024">
    <property type="protein sequence ID" value="TDC78963.1"/>
    <property type="molecule type" value="Genomic_DNA"/>
</dbReference>
<organism evidence="1 2">
    <name type="scientific">Streptomyces hainanensis</name>
    <dbReference type="NCBI Taxonomy" id="402648"/>
    <lineage>
        <taxon>Bacteria</taxon>
        <taxon>Bacillati</taxon>
        <taxon>Actinomycetota</taxon>
        <taxon>Actinomycetes</taxon>
        <taxon>Kitasatosporales</taxon>
        <taxon>Streptomycetaceae</taxon>
        <taxon>Streptomyces</taxon>
    </lineage>
</organism>
<gene>
    <name evidence="1" type="ORF">E1283_03800</name>
</gene>
<proteinExistence type="predicted"/>
<dbReference type="RefSeq" id="WP_132816418.1">
    <property type="nucleotide sequence ID" value="NZ_SMKI01000024.1"/>
</dbReference>
<comment type="caution">
    <text evidence="1">The sequence shown here is derived from an EMBL/GenBank/DDBJ whole genome shotgun (WGS) entry which is preliminary data.</text>
</comment>
<evidence type="ECO:0000313" key="1">
    <source>
        <dbReference type="EMBL" id="TDC78963.1"/>
    </source>
</evidence>
<keyword evidence="2" id="KW-1185">Reference proteome</keyword>
<sequence>MTVGDVPAVGTTVHDTSRDRVGVVMGHVGPCYQLRPLGGGREWDVAPGDIRPISPEEVLHARLAVVNARSSNPTR</sequence>
<dbReference type="OrthoDB" id="3855669at2"/>
<dbReference type="AlphaFoldDB" id="A0A4R4TUW2"/>
<name>A0A4R4TUW2_9ACTN</name>
<reference evidence="1 2" key="1">
    <citation type="submission" date="2019-03" db="EMBL/GenBank/DDBJ databases">
        <title>Draft genome sequences of novel Actinobacteria.</title>
        <authorList>
            <person name="Sahin N."/>
            <person name="Ay H."/>
            <person name="Saygin H."/>
        </authorList>
    </citation>
    <scope>NUCLEOTIDE SEQUENCE [LARGE SCALE GENOMIC DNA]</scope>
    <source>
        <strain evidence="1 2">DSM 41900</strain>
    </source>
</reference>
<evidence type="ECO:0000313" key="2">
    <source>
        <dbReference type="Proteomes" id="UP000295345"/>
    </source>
</evidence>
<accession>A0A4R4TUW2</accession>
<protein>
    <submittedName>
        <fullName evidence="1">Uncharacterized protein</fullName>
    </submittedName>
</protein>